<protein>
    <submittedName>
        <fullName evidence="1">Uncharacterized protein</fullName>
    </submittedName>
</protein>
<dbReference type="KEGG" id="lsf:I8J32_015780"/>
<accession>A0A974XYP4</accession>
<dbReference type="Proteomes" id="UP000639274">
    <property type="component" value="Chromosome"/>
</dbReference>
<evidence type="ECO:0000313" key="2">
    <source>
        <dbReference type="Proteomes" id="UP000639274"/>
    </source>
</evidence>
<organism evidence="1 2">
    <name type="scientific">Agrilutibacter solisilvae</name>
    <dbReference type="NCBI Taxonomy" id="2763317"/>
    <lineage>
        <taxon>Bacteria</taxon>
        <taxon>Pseudomonadati</taxon>
        <taxon>Pseudomonadota</taxon>
        <taxon>Gammaproteobacteria</taxon>
        <taxon>Lysobacterales</taxon>
        <taxon>Lysobacteraceae</taxon>
        <taxon>Agrilutibacter</taxon>
    </lineage>
</organism>
<name>A0A974XYP4_9GAMM</name>
<evidence type="ECO:0000313" key="1">
    <source>
        <dbReference type="EMBL" id="QSX78134.1"/>
    </source>
</evidence>
<dbReference type="AlphaFoldDB" id="A0A974XYP4"/>
<dbReference type="RefSeq" id="WP_207526672.1">
    <property type="nucleotide sequence ID" value="NZ_CP071518.1"/>
</dbReference>
<dbReference type="EMBL" id="CP071518">
    <property type="protein sequence ID" value="QSX78134.1"/>
    <property type="molecule type" value="Genomic_DNA"/>
</dbReference>
<reference evidence="1 2" key="1">
    <citation type="submission" date="2021-03" db="EMBL/GenBank/DDBJ databases">
        <title>Lysobacter sp. nov. isolated from soil of gangwondo yeongwol, south Korea.</title>
        <authorList>
            <person name="Kim K.R."/>
            <person name="Kim K.H."/>
            <person name="Jeon C.O."/>
        </authorList>
    </citation>
    <scope>NUCLEOTIDE SEQUENCE [LARGE SCALE GENOMIC DNA]</scope>
    <source>
        <strain evidence="1 2">R19</strain>
    </source>
</reference>
<sequence>MRDLLRKRYGTLGRPFSSTPQARDGQVVTATGELLTTKRDTGGGLRPDTLTLPVAPVAVRALGHLSYGATPASIAQFNALGGTDTDRVANYVEWQLDWSSIDDSALDTRLANAGYTTLGKNLTQLWADHVASDPA</sequence>
<proteinExistence type="predicted"/>
<gene>
    <name evidence="1" type="ORF">I8J32_015780</name>
</gene>
<keyword evidence="2" id="KW-1185">Reference proteome</keyword>